<evidence type="ECO:0000313" key="2">
    <source>
        <dbReference type="Proteomes" id="UP000255234"/>
    </source>
</evidence>
<accession>A0A378NNL9</accession>
<gene>
    <name evidence="1" type="ORF">NCTC10571_00051</name>
</gene>
<reference evidence="1 2" key="1">
    <citation type="submission" date="2018-06" db="EMBL/GenBank/DDBJ databases">
        <authorList>
            <consortium name="Pathogen Informatics"/>
            <person name="Doyle S."/>
        </authorList>
    </citation>
    <scope>NUCLEOTIDE SEQUENCE [LARGE SCALE GENOMIC DNA]</scope>
    <source>
        <strain evidence="1 2">NCTC10571</strain>
    </source>
</reference>
<protein>
    <submittedName>
        <fullName evidence="1">Protein of uncharacterized function (DUF3793)</fullName>
    </submittedName>
</protein>
<dbReference type="AlphaFoldDB" id="A0A378NNL9"/>
<dbReference type="Pfam" id="PF12672">
    <property type="entry name" value="DUF3793"/>
    <property type="match status" value="1"/>
</dbReference>
<name>A0A378NNL9_9FIRM</name>
<dbReference type="InterPro" id="IPR024523">
    <property type="entry name" value="DUF3793"/>
</dbReference>
<proteinExistence type="predicted"/>
<evidence type="ECO:0000313" key="1">
    <source>
        <dbReference type="EMBL" id="STY69971.1"/>
    </source>
</evidence>
<dbReference type="STRING" id="1122216.GCA_000423385_00038"/>
<organism evidence="1 2">
    <name type="scientific">Megamonas hypermegale</name>
    <dbReference type="NCBI Taxonomy" id="158847"/>
    <lineage>
        <taxon>Bacteria</taxon>
        <taxon>Bacillati</taxon>
        <taxon>Bacillota</taxon>
        <taxon>Negativicutes</taxon>
        <taxon>Selenomonadales</taxon>
        <taxon>Selenomonadaceae</taxon>
        <taxon>Megamonas</taxon>
    </lineage>
</organism>
<dbReference type="Proteomes" id="UP000255234">
    <property type="component" value="Unassembled WGS sequence"/>
</dbReference>
<sequence>MRICDNVETMLAFHGAPTLEGIKPGSLISFNKQRIKNCHLILKRYKKCMECKGIRFFIISETDNWLLLFIYRQNALNQVIQENKVQEFLSFYGYVNFKNLNQCLNYLKTRMSLQKGFPHEIGIFLGYPLEDVKGFIENSGRHFKICGQWKVYSDTKRAEKLFAKYAECSDRFCACLSQGQSIEDLVKAV</sequence>
<dbReference type="EMBL" id="UGPP01000001">
    <property type="protein sequence ID" value="STY69971.1"/>
    <property type="molecule type" value="Genomic_DNA"/>
</dbReference>
<dbReference type="RefSeq" id="WP_115150792.1">
    <property type="nucleotide sequence ID" value="NZ_UGPP01000001.1"/>
</dbReference>